<dbReference type="Proteomes" id="UP000030361">
    <property type="component" value="Chromosome"/>
</dbReference>
<dbReference type="InterPro" id="IPR029050">
    <property type="entry name" value="Immunoprotect_excell_Ig-like"/>
</dbReference>
<dbReference type="AlphaFoldDB" id="A0A1S6QIW9"/>
<proteinExistence type="predicted"/>
<dbReference type="Gene3D" id="2.60.40.1240">
    <property type="match status" value="1"/>
</dbReference>
<feature type="domain" description="DUF4352" evidence="2">
    <location>
        <begin position="60"/>
        <end position="172"/>
    </location>
</feature>
<name>A0A1S6QIW9_9LACO</name>
<dbReference type="RefSeq" id="WP_035168084.1">
    <property type="nucleotide sequence ID" value="NZ_CP018906.1"/>
</dbReference>
<dbReference type="Pfam" id="PF11611">
    <property type="entry name" value="DUF4352"/>
    <property type="match status" value="1"/>
</dbReference>
<sequence>MADYKKKTQKLTRITLLASLLVVLMIGLGTLFSHEEVDKASAVVPTTTKSQNSQGPHQLVTKDGYQITVNQVERYRGSALDKPQAGHEFVICNVTIKNNSKVDQHYTNLDFKFCDGNDDCQVGRTLMDKNYVHDSLQFGTLAPQEMVTGNLVGEVRRGSGDLSLHFKPADIGTKVEKINLG</sequence>
<organism evidence="3 4">
    <name type="scientific">Lentilactobacillus curieae</name>
    <dbReference type="NCBI Taxonomy" id="1138822"/>
    <lineage>
        <taxon>Bacteria</taxon>
        <taxon>Bacillati</taxon>
        <taxon>Bacillota</taxon>
        <taxon>Bacilli</taxon>
        <taxon>Lactobacillales</taxon>
        <taxon>Lactobacillaceae</taxon>
        <taxon>Lentilactobacillus</taxon>
    </lineage>
</organism>
<dbReference type="EMBL" id="CP018906">
    <property type="protein sequence ID" value="AQW21551.1"/>
    <property type="molecule type" value="Genomic_DNA"/>
</dbReference>
<evidence type="ECO:0000313" key="3">
    <source>
        <dbReference type="EMBL" id="AQW21551.1"/>
    </source>
</evidence>
<protein>
    <recommendedName>
        <fullName evidence="2">DUF4352 domain-containing protein</fullName>
    </recommendedName>
</protein>
<keyword evidence="1" id="KW-0732">Signal</keyword>
<dbReference type="OrthoDB" id="2136626at2"/>
<accession>A0A1S6QIW9</accession>
<reference evidence="3 4" key="1">
    <citation type="journal article" date="2015" name="Genome Announc.">
        <title>Genome Sequence of Lactobacillus curieae CCTCC M 2011381T, a Novel Producer of Gamma-aminobutyric Acid.</title>
        <authorList>
            <person name="Wang Y."/>
            <person name="Wang Y."/>
            <person name="Lang C."/>
            <person name="Wei D."/>
            <person name="Xu P."/>
            <person name="Xie J."/>
        </authorList>
    </citation>
    <scope>NUCLEOTIDE SEQUENCE [LARGE SCALE GENOMIC DNA]</scope>
    <source>
        <strain evidence="3 4">CCTCC M 2011381</strain>
    </source>
</reference>
<keyword evidence="4" id="KW-1185">Reference proteome</keyword>
<evidence type="ECO:0000313" key="4">
    <source>
        <dbReference type="Proteomes" id="UP000030361"/>
    </source>
</evidence>
<dbReference type="InterPro" id="IPR029051">
    <property type="entry name" value="DUF4352"/>
</dbReference>
<gene>
    <name evidence="3" type="ORF">PL11_006195</name>
</gene>
<evidence type="ECO:0000259" key="2">
    <source>
        <dbReference type="Pfam" id="PF11611"/>
    </source>
</evidence>
<dbReference type="KEGG" id="lcu:PL11_006195"/>
<evidence type="ECO:0000256" key="1">
    <source>
        <dbReference type="ARBA" id="ARBA00022729"/>
    </source>
</evidence>